<proteinExistence type="predicted"/>
<evidence type="ECO:0000313" key="3">
    <source>
        <dbReference type="Proteomes" id="UP001220610"/>
    </source>
</evidence>
<accession>A0AAJ5WWC5</accession>
<feature type="domain" description="SPFH" evidence="1">
    <location>
        <begin position="20"/>
        <end position="229"/>
    </location>
</feature>
<dbReference type="Gene3D" id="3.30.479.30">
    <property type="entry name" value="Band 7 domain"/>
    <property type="match status" value="1"/>
</dbReference>
<organism evidence="2 3">
    <name type="scientific">Candidatus Pseudobacter hemicellulosilyticus</name>
    <dbReference type="NCBI Taxonomy" id="3121375"/>
    <lineage>
        <taxon>Bacteria</taxon>
        <taxon>Pseudomonadati</taxon>
        <taxon>Bacteroidota</taxon>
        <taxon>Chitinophagia</taxon>
        <taxon>Chitinophagales</taxon>
        <taxon>Chitinophagaceae</taxon>
        <taxon>Pseudobacter</taxon>
    </lineage>
</organism>
<dbReference type="EMBL" id="CP119311">
    <property type="protein sequence ID" value="WEK38401.1"/>
    <property type="molecule type" value="Genomic_DNA"/>
</dbReference>
<dbReference type="InterPro" id="IPR033880">
    <property type="entry name" value="SPFH_YdjI"/>
</dbReference>
<evidence type="ECO:0000313" key="2">
    <source>
        <dbReference type="EMBL" id="WEK38401.1"/>
    </source>
</evidence>
<dbReference type="PANTHER" id="PTHR37826:SF2">
    <property type="entry name" value="ZINC-RIBBON DOMAIN-CONTAINING PROTEIN"/>
    <property type="match status" value="1"/>
</dbReference>
<evidence type="ECO:0000259" key="1">
    <source>
        <dbReference type="Pfam" id="PF13421"/>
    </source>
</evidence>
<name>A0AAJ5WWC5_9BACT</name>
<sequence>MKLPFIEIISWLEHNPNILMWKFPDQDAEIKNGARLIVRESEQALFLNEGKLADQFGPGTHTLQTENIPLLTRLKGWKHGFESPFKADVYFFSTKQFVNLKWGTTAPIMMRDAQFGQVRIRAFGTYNIRIKDIEKFFREYAGTYPIFPVYDLQVQLRDYIAPRFGEVLSNAQIPVLDVAGNLDKVNQQIRPLIAPYFEALGIEVTEFVVSSVTLPEEVLQHFDKVTNMNMVTHMDKFTRFSTANAIGEKGSALNEATQQGAAMAAMLQAAQARPQEATPATSPADSVEARLKKLKQLFQDELIDETEYKAKKAALLDKL</sequence>
<protein>
    <submittedName>
        <fullName evidence="2">SPFH domain-containing protein</fullName>
    </submittedName>
</protein>
<reference evidence="2" key="1">
    <citation type="submission" date="2023-03" db="EMBL/GenBank/DDBJ databases">
        <title>Andean soil-derived lignocellulolytic bacterial consortium as a source of novel taxa and putative plastic-active enzymes.</title>
        <authorList>
            <person name="Diaz-Garcia L."/>
            <person name="Chuvochina M."/>
            <person name="Feuerriegel G."/>
            <person name="Bunk B."/>
            <person name="Sproer C."/>
            <person name="Streit W.R."/>
            <person name="Rodriguez L.M."/>
            <person name="Overmann J."/>
            <person name="Jimenez D.J."/>
        </authorList>
    </citation>
    <scope>NUCLEOTIDE SEQUENCE</scope>
    <source>
        <strain evidence="2">MAG 7</strain>
    </source>
</reference>
<dbReference type="Proteomes" id="UP001220610">
    <property type="component" value="Chromosome"/>
</dbReference>
<dbReference type="SUPFAM" id="SSF117892">
    <property type="entry name" value="Band 7/SPFH domain"/>
    <property type="match status" value="1"/>
</dbReference>
<dbReference type="PANTHER" id="PTHR37826">
    <property type="entry name" value="FLOTILLIN BAND_7_5 DOMAIN PROTEIN"/>
    <property type="match status" value="1"/>
</dbReference>
<gene>
    <name evidence="2" type="ORF">P0Y53_12920</name>
</gene>
<dbReference type="InterPro" id="IPR036013">
    <property type="entry name" value="Band_7/SPFH_dom_sf"/>
</dbReference>
<dbReference type="CDD" id="cd03408">
    <property type="entry name" value="SPFH_like_u1"/>
    <property type="match status" value="1"/>
</dbReference>
<dbReference type="AlphaFoldDB" id="A0AAJ5WWC5"/>
<dbReference type="Pfam" id="PF13421">
    <property type="entry name" value="Band_7_1"/>
    <property type="match status" value="1"/>
</dbReference>